<dbReference type="Gene3D" id="3.30.2310.20">
    <property type="entry name" value="RelE-like"/>
    <property type="match status" value="1"/>
</dbReference>
<reference evidence="1 2" key="1">
    <citation type="submission" date="2018-11" db="EMBL/GenBank/DDBJ databases">
        <title>YIM 102482-1 draft genome.</title>
        <authorList>
            <person name="Li G."/>
            <person name="Jiang Y."/>
        </authorList>
    </citation>
    <scope>NUCLEOTIDE SEQUENCE [LARGE SCALE GENOMIC DNA]</scope>
    <source>
        <strain evidence="1 2">YIM 102482-1</strain>
    </source>
</reference>
<dbReference type="OrthoDB" id="278204at2"/>
<evidence type="ECO:0000313" key="1">
    <source>
        <dbReference type="EMBL" id="RRJ87185.1"/>
    </source>
</evidence>
<dbReference type="Proteomes" id="UP000274391">
    <property type="component" value="Unassembled WGS sequence"/>
</dbReference>
<organism evidence="1 2">
    <name type="scientific">Gulosibacter macacae</name>
    <dbReference type="NCBI Taxonomy" id="2488791"/>
    <lineage>
        <taxon>Bacteria</taxon>
        <taxon>Bacillati</taxon>
        <taxon>Actinomycetota</taxon>
        <taxon>Actinomycetes</taxon>
        <taxon>Micrococcales</taxon>
        <taxon>Microbacteriaceae</taxon>
        <taxon>Gulosibacter</taxon>
    </lineage>
</organism>
<dbReference type="AlphaFoldDB" id="A0A3P3VWL5"/>
<sequence length="105" mass="12509">MRLEKREHPEARDELREAAFWYDDRESGLGEDFYDAIDEAIARISGWPRSAPAFPGWVDTPTVRSMAVAVFPYRVLYYLTDTSFVILAYAHNRRKPRYWQHRLDR</sequence>
<dbReference type="InterPro" id="IPR035093">
    <property type="entry name" value="RelE/ParE_toxin_dom_sf"/>
</dbReference>
<keyword evidence="2" id="KW-1185">Reference proteome</keyword>
<dbReference type="RefSeq" id="WP_124970898.1">
    <property type="nucleotide sequence ID" value="NZ_RQVS01000005.1"/>
</dbReference>
<accession>A0A3P3VWL5</accession>
<proteinExistence type="predicted"/>
<evidence type="ECO:0000313" key="2">
    <source>
        <dbReference type="Proteomes" id="UP000274391"/>
    </source>
</evidence>
<gene>
    <name evidence="1" type="ORF">EG850_05015</name>
</gene>
<name>A0A3P3VWL5_9MICO</name>
<protein>
    <submittedName>
        <fullName evidence="1">Type II toxin-antitoxin system RelE/ParE family toxin</fullName>
    </submittedName>
</protein>
<dbReference type="EMBL" id="RQVS01000005">
    <property type="protein sequence ID" value="RRJ87185.1"/>
    <property type="molecule type" value="Genomic_DNA"/>
</dbReference>
<comment type="caution">
    <text evidence="1">The sequence shown here is derived from an EMBL/GenBank/DDBJ whole genome shotgun (WGS) entry which is preliminary data.</text>
</comment>